<comment type="caution">
    <text evidence="2">The sequence shown here is derived from an EMBL/GenBank/DDBJ whole genome shotgun (WGS) entry which is preliminary data.</text>
</comment>
<gene>
    <name evidence="2" type="primary">AVEN_211053_1</name>
    <name evidence="2" type="ORF">CEXT_384451</name>
</gene>
<evidence type="ECO:0000259" key="1">
    <source>
        <dbReference type="Pfam" id="PF10551"/>
    </source>
</evidence>
<feature type="domain" description="MULE transposase" evidence="1">
    <location>
        <begin position="349"/>
        <end position="442"/>
    </location>
</feature>
<reference evidence="2 3" key="1">
    <citation type="submission" date="2021-06" db="EMBL/GenBank/DDBJ databases">
        <title>Caerostris extrusa draft genome.</title>
        <authorList>
            <person name="Kono N."/>
            <person name="Arakawa K."/>
        </authorList>
    </citation>
    <scope>NUCLEOTIDE SEQUENCE [LARGE SCALE GENOMIC DNA]</scope>
</reference>
<dbReference type="PANTHER" id="PTHR33977">
    <property type="entry name" value="ZINC ION BINDING PROTEIN"/>
    <property type="match status" value="1"/>
</dbReference>
<name>A0AAV4PJY7_CAEEX</name>
<dbReference type="PANTHER" id="PTHR33977:SF1">
    <property type="entry name" value="ZINC ION BINDING PROTEIN"/>
    <property type="match status" value="1"/>
</dbReference>
<accession>A0AAV4PJY7</accession>
<dbReference type="Proteomes" id="UP001054945">
    <property type="component" value="Unassembled WGS sequence"/>
</dbReference>
<sequence length="623" mass="72817">MDMHVMQNTMFESSNDVDRQAVYILDPPITIPASLTMTTFAALHTKNINIPKRNCVGGAPVSIKFLKCEVCKRSYSSKSSFSNHLKRFKCLQPGLLNKHLVDKHNILEVKKFSFDSMANFQIWLEAESSSTFTFFRKLNGNLVRGNKIFHYYSCQFYNPYYQSRSTLCFRNKKGVIPASLNCPVKINVCEEKGLVFATYYPIHNHHTGFHNTKYQRFKDSTRNLIKSYLLLSFPIVQIQNLIRGNVGFRGHRCFVPSKEAFISRRSIRTYYRRLQNSVRPENDALSVMCNVERLKAEEYNPILLFKPQNSKTLYGPPGLDALLNSDKSFALGIQTETQKEMLIKHSYKIICIDSTHGTNRYGFYLLSIHIQDEYGQGYPVAHFICNYLDYDTLVTLFNSLKCRISNLRVYNVMTDDDNVCYTAFNSVFGPNLNHLLCKWHVFRAWNRQLACKVHSNDLRNILRKKLKKILNEKCHSNFKTLISEFINDTSVKTHTFIQYFLDNYYNRLELWAACLRQFPHGFTDTNNYCETFHNQLKSVYFQRKFNRRIDNLIETLLNMERDRFLKYMCNINNNFPLQNNSMNKIKASYDKGIKIADGDVIQINSNSWEVRSQSNKLSLILYS</sequence>
<dbReference type="Pfam" id="PF10551">
    <property type="entry name" value="MULE"/>
    <property type="match status" value="1"/>
</dbReference>
<organism evidence="2 3">
    <name type="scientific">Caerostris extrusa</name>
    <name type="common">Bark spider</name>
    <name type="synonym">Caerostris bankana</name>
    <dbReference type="NCBI Taxonomy" id="172846"/>
    <lineage>
        <taxon>Eukaryota</taxon>
        <taxon>Metazoa</taxon>
        <taxon>Ecdysozoa</taxon>
        <taxon>Arthropoda</taxon>
        <taxon>Chelicerata</taxon>
        <taxon>Arachnida</taxon>
        <taxon>Araneae</taxon>
        <taxon>Araneomorphae</taxon>
        <taxon>Entelegynae</taxon>
        <taxon>Araneoidea</taxon>
        <taxon>Araneidae</taxon>
        <taxon>Caerostris</taxon>
    </lineage>
</organism>
<dbReference type="EMBL" id="BPLR01004603">
    <property type="protein sequence ID" value="GIX96056.1"/>
    <property type="molecule type" value="Genomic_DNA"/>
</dbReference>
<dbReference type="InterPro" id="IPR018289">
    <property type="entry name" value="MULE_transposase_dom"/>
</dbReference>
<protein>
    <recommendedName>
        <fullName evidence="1">MULE transposase domain-containing protein</fullName>
    </recommendedName>
</protein>
<evidence type="ECO:0000313" key="2">
    <source>
        <dbReference type="EMBL" id="GIX96056.1"/>
    </source>
</evidence>
<evidence type="ECO:0000313" key="3">
    <source>
        <dbReference type="Proteomes" id="UP001054945"/>
    </source>
</evidence>
<dbReference type="AlphaFoldDB" id="A0AAV4PJY7"/>
<keyword evidence="3" id="KW-1185">Reference proteome</keyword>
<proteinExistence type="predicted"/>